<keyword evidence="7" id="KW-0539">Nucleus</keyword>
<reference evidence="10" key="1">
    <citation type="submission" date="2019-05" db="EMBL/GenBank/DDBJ databases">
        <title>Annotation for the trematode Fasciolopsis buski.</title>
        <authorList>
            <person name="Choi Y.-J."/>
        </authorList>
    </citation>
    <scope>NUCLEOTIDE SEQUENCE</scope>
    <source>
        <strain evidence="10">HT</strain>
        <tissue evidence="10">Whole worm</tissue>
    </source>
</reference>
<evidence type="ECO:0000256" key="5">
    <source>
        <dbReference type="ARBA" id="ARBA00023125"/>
    </source>
</evidence>
<evidence type="ECO:0000259" key="9">
    <source>
        <dbReference type="PROSITE" id="PS51057"/>
    </source>
</evidence>
<dbReference type="InterPro" id="IPR043565">
    <property type="entry name" value="PAX_fam"/>
</dbReference>
<dbReference type="InterPro" id="IPR043182">
    <property type="entry name" value="PAIRED_DNA-bd_dom"/>
</dbReference>
<evidence type="ECO:0000256" key="4">
    <source>
        <dbReference type="ARBA" id="ARBA00023015"/>
    </source>
</evidence>
<dbReference type="PANTHER" id="PTHR45636">
    <property type="entry name" value="PAIRED BOX PROTEIN PAX-6-RELATED-RELATED"/>
    <property type="match status" value="1"/>
</dbReference>
<feature type="compositionally biased region" description="Polar residues" evidence="8">
    <location>
        <begin position="1"/>
        <end position="17"/>
    </location>
</feature>
<evidence type="ECO:0000256" key="3">
    <source>
        <dbReference type="ARBA" id="ARBA00022724"/>
    </source>
</evidence>
<feature type="region of interest" description="Disordered" evidence="8">
    <location>
        <begin position="421"/>
        <end position="446"/>
    </location>
</feature>
<evidence type="ECO:0000256" key="8">
    <source>
        <dbReference type="SAM" id="MobiDB-lite"/>
    </source>
</evidence>
<evidence type="ECO:0000256" key="7">
    <source>
        <dbReference type="ARBA" id="ARBA00023242"/>
    </source>
</evidence>
<proteinExistence type="predicted"/>
<dbReference type="SMART" id="SM00351">
    <property type="entry name" value="PAX"/>
    <property type="match status" value="1"/>
</dbReference>
<feature type="region of interest" description="Disordered" evidence="8">
    <location>
        <begin position="329"/>
        <end position="353"/>
    </location>
</feature>
<dbReference type="GO" id="GO:0000978">
    <property type="term" value="F:RNA polymerase II cis-regulatory region sequence-specific DNA binding"/>
    <property type="evidence" value="ECO:0007669"/>
    <property type="project" value="TreeGrafter"/>
</dbReference>
<keyword evidence="11" id="KW-1185">Reference proteome</keyword>
<dbReference type="SUPFAM" id="SSF46689">
    <property type="entry name" value="Homeodomain-like"/>
    <property type="match status" value="1"/>
</dbReference>
<dbReference type="InterPro" id="IPR001523">
    <property type="entry name" value="Paired_dom"/>
</dbReference>
<evidence type="ECO:0000313" key="10">
    <source>
        <dbReference type="EMBL" id="KAA0193059.1"/>
    </source>
</evidence>
<evidence type="ECO:0000256" key="6">
    <source>
        <dbReference type="ARBA" id="ARBA00023163"/>
    </source>
</evidence>
<dbReference type="Pfam" id="PF00292">
    <property type="entry name" value="PAX"/>
    <property type="match status" value="1"/>
</dbReference>
<dbReference type="Gene3D" id="1.10.10.10">
    <property type="entry name" value="Winged helix-like DNA-binding domain superfamily/Winged helix DNA-binding domain"/>
    <property type="match status" value="1"/>
</dbReference>
<dbReference type="GO" id="GO:0005634">
    <property type="term" value="C:nucleus"/>
    <property type="evidence" value="ECO:0007669"/>
    <property type="project" value="UniProtKB-SubCell"/>
</dbReference>
<dbReference type="PANTHER" id="PTHR45636:SF49">
    <property type="entry name" value="PAIRED BOX PROTEIN 3 HOMOLOG"/>
    <property type="match status" value="1"/>
</dbReference>
<feature type="region of interest" description="Disordered" evidence="8">
    <location>
        <begin position="1"/>
        <end position="20"/>
    </location>
</feature>
<dbReference type="OrthoDB" id="3225452at2759"/>
<accession>A0A8E0RWK0</accession>
<dbReference type="PROSITE" id="PS00034">
    <property type="entry name" value="PAIRED_1"/>
    <property type="match status" value="1"/>
</dbReference>
<feature type="region of interest" description="Disordered" evidence="8">
    <location>
        <begin position="27"/>
        <end position="54"/>
    </location>
</feature>
<feature type="compositionally biased region" description="Polar residues" evidence="8">
    <location>
        <begin position="28"/>
        <end position="54"/>
    </location>
</feature>
<organism evidence="10 11">
    <name type="scientific">Fasciolopsis buskii</name>
    <dbReference type="NCBI Taxonomy" id="27845"/>
    <lineage>
        <taxon>Eukaryota</taxon>
        <taxon>Metazoa</taxon>
        <taxon>Spiralia</taxon>
        <taxon>Lophotrochozoa</taxon>
        <taxon>Platyhelminthes</taxon>
        <taxon>Trematoda</taxon>
        <taxon>Digenea</taxon>
        <taxon>Plagiorchiida</taxon>
        <taxon>Echinostomata</taxon>
        <taxon>Echinostomatoidea</taxon>
        <taxon>Fasciolidae</taxon>
        <taxon>Fasciolopsis</taxon>
    </lineage>
</organism>
<keyword evidence="2" id="KW-0217">Developmental protein</keyword>
<feature type="domain" description="Paired" evidence="9">
    <location>
        <begin position="231"/>
        <end position="402"/>
    </location>
</feature>
<dbReference type="PROSITE" id="PS51057">
    <property type="entry name" value="PAIRED_2"/>
    <property type="match status" value="1"/>
</dbReference>
<comment type="subcellular location">
    <subcellularLocation>
        <location evidence="1">Nucleus</location>
    </subcellularLocation>
</comment>
<dbReference type="Proteomes" id="UP000728185">
    <property type="component" value="Unassembled WGS sequence"/>
</dbReference>
<feature type="non-terminal residue" evidence="10">
    <location>
        <position position="446"/>
    </location>
</feature>
<keyword evidence="6" id="KW-0804">Transcription</keyword>
<dbReference type="InterPro" id="IPR009057">
    <property type="entry name" value="Homeodomain-like_sf"/>
</dbReference>
<dbReference type="InterPro" id="IPR036388">
    <property type="entry name" value="WH-like_DNA-bd_sf"/>
</dbReference>
<comment type="caution">
    <text evidence="10">The sequence shown here is derived from an EMBL/GenBank/DDBJ whole genome shotgun (WGS) entry which is preliminary data.</text>
</comment>
<sequence>MQSNRQVRNQQGENSRAGSLHHAIPSVSLFSTPNTSPRSPVNDNSTIQSTSNRNPHVNYSMEMLIYAYREWLSTLSSLHPNPNIITESSNNLTAGMDSLSEQSLRTGQIRSASICDPLGYRLLDSALEAKWWLQNQSRNQQACQSDSSTISGMLVNPLYTSPASCEADNPISKSEPLSGLATIRPAKSLKPSHSKVRESPLTAVDALTTIKINPRKDLEYEANFNPVVFEGQGRINQLGGMFINGRPLPYETRLRIVQLSHNGVRPCDISRQLKVSHGCVSKILQRYNETGSVSPGATGGARKSHTIHHEHHAALSRRGHLTQSFTRAGMTNRSPSRAGDLPRYGTSRTTTRDPGCKLSKITNCLVGEEYEGQEPGPSICPFGVNSSTRPHHATMEQVTEAVDLSSRRTAFPPPVTCVIQTSDAKKSPSEFSGRFSRHPVIHQSDE</sequence>
<evidence type="ECO:0000256" key="2">
    <source>
        <dbReference type="ARBA" id="ARBA00022473"/>
    </source>
</evidence>
<evidence type="ECO:0000313" key="11">
    <source>
        <dbReference type="Proteomes" id="UP000728185"/>
    </source>
</evidence>
<name>A0A8E0RWK0_9TREM</name>
<dbReference type="EMBL" id="LUCM01005277">
    <property type="protein sequence ID" value="KAA0193059.1"/>
    <property type="molecule type" value="Genomic_DNA"/>
</dbReference>
<protein>
    <submittedName>
        <fullName evidence="10">Paired box protein Pax-9</fullName>
    </submittedName>
</protein>
<dbReference type="PRINTS" id="PR00027">
    <property type="entry name" value="PAIREDBOX"/>
</dbReference>
<keyword evidence="3" id="KW-0563">Paired box</keyword>
<dbReference type="GO" id="GO:0000981">
    <property type="term" value="F:DNA-binding transcription factor activity, RNA polymerase II-specific"/>
    <property type="evidence" value="ECO:0007669"/>
    <property type="project" value="TreeGrafter"/>
</dbReference>
<gene>
    <name evidence="10" type="ORF">FBUS_02527</name>
</gene>
<keyword evidence="4" id="KW-0805">Transcription regulation</keyword>
<keyword evidence="5" id="KW-0238">DNA-binding</keyword>
<evidence type="ECO:0000256" key="1">
    <source>
        <dbReference type="ARBA" id="ARBA00004123"/>
    </source>
</evidence>
<dbReference type="AlphaFoldDB" id="A0A8E0RWK0"/>